<name>A0ABU7VR64_9BACL</name>
<protein>
    <submittedName>
        <fullName evidence="4">GNAT family N-acetyltransferase</fullName>
    </submittedName>
</protein>
<evidence type="ECO:0000313" key="5">
    <source>
        <dbReference type="Proteomes" id="UP001306950"/>
    </source>
</evidence>
<evidence type="ECO:0000313" key="4">
    <source>
        <dbReference type="EMBL" id="MEF2965384.1"/>
    </source>
</evidence>
<dbReference type="PROSITE" id="PS51186">
    <property type="entry name" value="GNAT"/>
    <property type="match status" value="1"/>
</dbReference>
<gene>
    <name evidence="4" type="ORF">V3851_06015</name>
</gene>
<dbReference type="EMBL" id="JAZHPZ010000002">
    <property type="protein sequence ID" value="MEF2965384.1"/>
    <property type="molecule type" value="Genomic_DNA"/>
</dbReference>
<dbReference type="SUPFAM" id="SSF55729">
    <property type="entry name" value="Acyl-CoA N-acyltransferases (Nat)"/>
    <property type="match status" value="1"/>
</dbReference>
<keyword evidence="1" id="KW-0808">Transferase</keyword>
<dbReference type="InterPro" id="IPR016181">
    <property type="entry name" value="Acyl_CoA_acyltransferase"/>
</dbReference>
<dbReference type="RefSeq" id="WP_331845616.1">
    <property type="nucleotide sequence ID" value="NZ_JAZHPZ010000002.1"/>
</dbReference>
<evidence type="ECO:0000256" key="2">
    <source>
        <dbReference type="ARBA" id="ARBA00023315"/>
    </source>
</evidence>
<sequence length="161" mass="17793">MTDLKIRKAVENDEAFLSEMLFLSLFTPEGQEPFSKDILTDPSISKYVDGWGRDDDIGFIALIDDEPVGSVAARFFSENNKGYGFVDSKTPELGMAIRTEHRGKGIGSVLLNTILKELKDRGIDSVSLSVDPGNPVLRLYKRFGFIQVGMVGTSITMIKNL</sequence>
<reference evidence="4 5" key="1">
    <citation type="submission" date="2024-02" db="EMBL/GenBank/DDBJ databases">
        <title>A nitrogen-fixing paenibacillus bacterium.</title>
        <authorList>
            <person name="Zhang W.L."/>
            <person name="Chen S.F."/>
        </authorList>
    </citation>
    <scope>NUCLEOTIDE SEQUENCE [LARGE SCALE GENOMIC DNA]</scope>
    <source>
        <strain evidence="4 5">M1</strain>
    </source>
</reference>
<accession>A0ABU7VR64</accession>
<dbReference type="PANTHER" id="PTHR43420">
    <property type="entry name" value="ACETYLTRANSFERASE"/>
    <property type="match status" value="1"/>
</dbReference>
<organism evidence="4 5">
    <name type="scientific">Paenibacillus haidiansis</name>
    <dbReference type="NCBI Taxonomy" id="1574488"/>
    <lineage>
        <taxon>Bacteria</taxon>
        <taxon>Bacillati</taxon>
        <taxon>Bacillota</taxon>
        <taxon>Bacilli</taxon>
        <taxon>Bacillales</taxon>
        <taxon>Paenibacillaceae</taxon>
        <taxon>Paenibacillus</taxon>
    </lineage>
</organism>
<keyword evidence="2" id="KW-0012">Acyltransferase</keyword>
<dbReference type="InterPro" id="IPR000182">
    <property type="entry name" value="GNAT_dom"/>
</dbReference>
<dbReference type="CDD" id="cd04301">
    <property type="entry name" value="NAT_SF"/>
    <property type="match status" value="1"/>
</dbReference>
<dbReference type="Gene3D" id="3.40.630.30">
    <property type="match status" value="1"/>
</dbReference>
<evidence type="ECO:0000256" key="1">
    <source>
        <dbReference type="ARBA" id="ARBA00022679"/>
    </source>
</evidence>
<keyword evidence="5" id="KW-1185">Reference proteome</keyword>
<feature type="domain" description="N-acetyltransferase" evidence="3">
    <location>
        <begin position="4"/>
        <end position="161"/>
    </location>
</feature>
<comment type="caution">
    <text evidence="4">The sequence shown here is derived from an EMBL/GenBank/DDBJ whole genome shotgun (WGS) entry which is preliminary data.</text>
</comment>
<dbReference type="Proteomes" id="UP001306950">
    <property type="component" value="Unassembled WGS sequence"/>
</dbReference>
<dbReference type="PANTHER" id="PTHR43420:SF12">
    <property type="entry name" value="N-ACETYLTRANSFERASE DOMAIN-CONTAINING PROTEIN"/>
    <property type="match status" value="1"/>
</dbReference>
<evidence type="ECO:0000259" key="3">
    <source>
        <dbReference type="PROSITE" id="PS51186"/>
    </source>
</evidence>
<dbReference type="InterPro" id="IPR050680">
    <property type="entry name" value="YpeA/RimI_acetyltransf"/>
</dbReference>
<proteinExistence type="predicted"/>
<dbReference type="Pfam" id="PF00583">
    <property type="entry name" value="Acetyltransf_1"/>
    <property type="match status" value="1"/>
</dbReference>